<keyword evidence="17" id="KW-1185">Reference proteome</keyword>
<evidence type="ECO:0000256" key="3">
    <source>
        <dbReference type="ARBA" id="ARBA00019618"/>
    </source>
</evidence>
<comment type="function">
    <text evidence="9 11">Component of the SRB8-11 complex. The SRB8-11 complex is a regulatory module of the Mediator complex which is itself involved in regulation of basal and activated RNA polymerase II-dependent transcription. The SRB8-11 complex may be involved in the transcriptional repression of a subset of genes regulated by Mediator. It may inhibit the association of the Mediator complex with RNA polymerase II to form the holoenzyme complex.</text>
</comment>
<proteinExistence type="inferred from homology"/>
<feature type="compositionally biased region" description="Polar residues" evidence="12">
    <location>
        <begin position="700"/>
        <end position="709"/>
    </location>
</feature>
<dbReference type="InterPro" id="IPR009401">
    <property type="entry name" value="Med13_C"/>
</dbReference>
<dbReference type="InterPro" id="IPR021643">
    <property type="entry name" value="Mediator_Med13_N"/>
</dbReference>
<dbReference type="EMBL" id="JAPEUY010000001">
    <property type="protein sequence ID" value="KAJ4378021.1"/>
    <property type="molecule type" value="Genomic_DNA"/>
</dbReference>
<evidence type="ECO:0000256" key="5">
    <source>
        <dbReference type="ARBA" id="ARBA00023015"/>
    </source>
</evidence>
<keyword evidence="6 11" id="KW-0010">Activator</keyword>
<evidence type="ECO:0000259" key="14">
    <source>
        <dbReference type="Pfam" id="PF11597"/>
    </source>
</evidence>
<sequence length="1673" mass="180915">MEFLKTCSTNAQAIGDFEAVAYQALSSSRSTTQPSLRLHDGSPSEDIRAIEAELRQGLSLVIQDVSRPWLWLFQPSTVDKAEAGQGAVELPELDGYCLQREQSGFIKATELSRPPLRALNSTPSSGSNISFSTASHKVLLSGGARPSQGSSQSQGTDSSQPPDCFTLYDLFTSSVIALISFHLVRDCSVVALNHRTFVSQPLTTQGNDNAKPAMPPIPHWLTGINVHWISSGTLLVSTFTNRNPEIRCVADVTLPSEQELLVGRCVRVAPNGLLARIASFEDPLDSLTEEVSQRPRKRAKIGSLEQSIEKWKSTVKRWLGWRGYSLPNLEKRSSWVRLRTGQMNQSTVSSPAPSASDRDIIWPRALCFYYFTDWTGNTAPETSTILTSEPADNDLRWYETPDSTGFRDPLDVAQQWFLGKPNRDKILEARRKAKKAEEEAARRKEDRPSLYASSPLNARNGAYGDFQSVSGVYPTPPDGVVPGTAVSYSDTPSVSGGTSNIILAPGGNNPAINLSAPQDNGHSDAQQLPMTSPVFPSGPDNFNTSSGNDDLFEDMEEDGYGGNGVNDADFDFFDGPDEEDVDMVDASALPDDQITTIKDGQVPEPMAISEQVKEEMPDHLAALENALATASEPTDAELPKIEGNQPPATPFLAQKQGDTSMEEEEEVSPQAHRRMSTTKEPTPPLSPGMIAKTLQPSPPNKSTSQNLQDQKLRSQRDSAFDPLIFSRKMSISDAKYHDGLSSVQHDKNINDRQASPAPCRTKSLRDMPLLTKLRYAIGVASANRIPEIPSLARAVSDDSDSSSESSDSSEEDSEEEATTGPEALVGGIILPAKRRLPTEGNATPMSVTSFAESLGSDWHDLQGLQLDEAALAFFEPDTWDWSLVMFPSPSERAAAGARYNMPALSPSNAQMPDTPTSQSDFTPEQPDEKPLILSGKDSIAITQIVTDQIVSATLDILGEDQLLQQDSNYPASPETRWQATIRNIFPNATECNLPTLAAVHDVFPELSAQAKGQQRPPPRKPNEGAAIPGNHLFPLNPPFLRVRRAETHWDLLPPAIAFWEPLGLSPISSPKNIVTFCVYPHSESLRPCLENLLLNLQLAYDSCKLGSHARVETVVEFEGGLVPCRVTTPGTRREAIKVLRETCVQLGKLLAIQHGKIREQQDSKIDAFVIYMVDSFGGPSGLWELGSAFWALFQAYSQGVPGRPDQPQKPDLVLQVIPMKYIASFDVPVILDPSTYINLAREVYDRCPPSAPSGDKTTLSIYKAPAFQLEETLPRTIPFRLISEPAQDLLRENSYMHLGYAISLDGNWITAAWTDSCGKSQAVVSYHLGTRVFAEIAKEIWQTTIEILQSRRVHWRVVIAKAGVVERDEFETWVSLISYPTQLNVFIMLFTVDTDPPFKLTPSMTPTHNPTTGQPSANSPDPASQAGVSPDPAVGLTPAATPSADPTTTTTDPSADPEARLIDVTDESWGVILAHRLHNSNSTNQFNPALISGLLVKRGETFATSNTINHPIPDPQHGPIVVAVNMLWIGAVGSNTRASAATSSPLPSPSAGTGSDGVSPGSSGVTPNPYATAATTGAGSASAPPSPSPATTQQDGGVRAASSLIWAPTVQTRSTAENLLREVLVQYRALGLLAKLRGVRGSRHGSVPWHVAAAKRGVGGLERVVGGGGGSGG</sequence>
<keyword evidence="4 11" id="KW-0678">Repressor</keyword>
<name>A0A9W9CRK3_9PLEO</name>
<dbReference type="OrthoDB" id="103819at2759"/>
<feature type="domain" description="Mediator complex subunit Med13 C-terminal" evidence="13">
    <location>
        <begin position="1264"/>
        <end position="1542"/>
    </location>
</feature>
<protein>
    <recommendedName>
        <fullName evidence="3 11">Mediator of RNA polymerase II transcription subunit 13</fullName>
    </recommendedName>
    <alternativeName>
        <fullName evidence="10 11">Mediator complex subunit 13</fullName>
    </alternativeName>
</protein>
<evidence type="ECO:0000259" key="13">
    <source>
        <dbReference type="Pfam" id="PF06333"/>
    </source>
</evidence>
<dbReference type="Pfam" id="PF18296">
    <property type="entry name" value="MID_MedPIWI"/>
    <property type="match status" value="1"/>
</dbReference>
<feature type="region of interest" description="Disordered" evidence="12">
    <location>
        <begin position="437"/>
        <end position="457"/>
    </location>
</feature>
<dbReference type="PANTHER" id="PTHR48249:SF3">
    <property type="entry name" value="MEDIATOR OF RNA POLYMERASE II TRANSCRIPTION SUBUNIT 13"/>
    <property type="match status" value="1"/>
</dbReference>
<comment type="similarity">
    <text evidence="2 11">Belongs to the Mediator complex subunit 13 family.</text>
</comment>
<organism evidence="16 17">
    <name type="scientific">Neocucurbitaria cava</name>
    <dbReference type="NCBI Taxonomy" id="798079"/>
    <lineage>
        <taxon>Eukaryota</taxon>
        <taxon>Fungi</taxon>
        <taxon>Dikarya</taxon>
        <taxon>Ascomycota</taxon>
        <taxon>Pezizomycotina</taxon>
        <taxon>Dothideomycetes</taxon>
        <taxon>Pleosporomycetidae</taxon>
        <taxon>Pleosporales</taxon>
        <taxon>Pleosporineae</taxon>
        <taxon>Cucurbitariaceae</taxon>
        <taxon>Neocucurbitaria</taxon>
    </lineage>
</organism>
<feature type="region of interest" description="Disordered" evidence="12">
    <location>
        <begin position="902"/>
        <end position="928"/>
    </location>
</feature>
<evidence type="ECO:0000256" key="10">
    <source>
        <dbReference type="ARBA" id="ARBA00032008"/>
    </source>
</evidence>
<feature type="compositionally biased region" description="Basic and acidic residues" evidence="12">
    <location>
        <begin position="437"/>
        <end position="448"/>
    </location>
</feature>
<dbReference type="GO" id="GO:0003713">
    <property type="term" value="F:transcription coactivator activity"/>
    <property type="evidence" value="ECO:0007669"/>
    <property type="project" value="TreeGrafter"/>
</dbReference>
<feature type="compositionally biased region" description="Acidic residues" evidence="12">
    <location>
        <begin position="797"/>
        <end position="817"/>
    </location>
</feature>
<keyword evidence="7 11" id="KW-0804">Transcription</keyword>
<evidence type="ECO:0000313" key="16">
    <source>
        <dbReference type="EMBL" id="KAJ4378021.1"/>
    </source>
</evidence>
<feature type="region of interest" description="Disordered" evidence="12">
    <location>
        <begin position="742"/>
        <end position="763"/>
    </location>
</feature>
<feature type="domain" description="Mediator complex subunit Med13 C-terminal" evidence="13">
    <location>
        <begin position="1590"/>
        <end position="1654"/>
    </location>
</feature>
<feature type="domain" description="Mediator complex subunit Med13 N-terminal" evidence="14">
    <location>
        <begin position="1"/>
        <end position="371"/>
    </location>
</feature>
<gene>
    <name evidence="16" type="primary">SSN2</name>
    <name evidence="16" type="ORF">N0V83_000851</name>
</gene>
<evidence type="ECO:0000256" key="4">
    <source>
        <dbReference type="ARBA" id="ARBA00022491"/>
    </source>
</evidence>
<keyword evidence="8 11" id="KW-0539">Nucleus</keyword>
<dbReference type="PANTHER" id="PTHR48249">
    <property type="entry name" value="MEDIATOR OF RNA POLYMERASE II TRANSCRIPTION SUBUNIT 13"/>
    <property type="match status" value="1"/>
</dbReference>
<comment type="caution">
    <text evidence="16">The sequence shown here is derived from an EMBL/GenBank/DDBJ whole genome shotgun (WGS) entry which is preliminary data.</text>
</comment>
<comment type="subcellular location">
    <subcellularLocation>
        <location evidence="1 11">Nucleus</location>
    </subcellularLocation>
</comment>
<evidence type="ECO:0000256" key="6">
    <source>
        <dbReference type="ARBA" id="ARBA00023159"/>
    </source>
</evidence>
<evidence type="ECO:0000256" key="2">
    <source>
        <dbReference type="ARBA" id="ARBA00009354"/>
    </source>
</evidence>
<keyword evidence="5 11" id="KW-0805">Transcription regulation</keyword>
<feature type="compositionally biased region" description="Polar residues" evidence="12">
    <location>
        <begin position="1402"/>
        <end position="1422"/>
    </location>
</feature>
<feature type="region of interest" description="Disordered" evidence="12">
    <location>
        <begin position="1400"/>
        <end position="1458"/>
    </location>
</feature>
<feature type="region of interest" description="Disordered" evidence="12">
    <location>
        <begin position="1008"/>
        <end position="1028"/>
    </location>
</feature>
<comment type="subunit">
    <text evidence="11">Component of the SRB8-11 complex, which itself associates with the Mediator complex.</text>
</comment>
<evidence type="ECO:0000256" key="9">
    <source>
        <dbReference type="ARBA" id="ARBA00025661"/>
    </source>
</evidence>
<feature type="compositionally biased region" description="Polar residues" evidence="12">
    <location>
        <begin position="905"/>
        <end position="922"/>
    </location>
</feature>
<evidence type="ECO:0000256" key="11">
    <source>
        <dbReference type="RuleBase" id="RU364134"/>
    </source>
</evidence>
<dbReference type="Proteomes" id="UP001140560">
    <property type="component" value="Unassembled WGS sequence"/>
</dbReference>
<evidence type="ECO:0000256" key="7">
    <source>
        <dbReference type="ARBA" id="ARBA00023163"/>
    </source>
</evidence>
<dbReference type="InterPro" id="IPR041285">
    <property type="entry name" value="MID_MedPIWI"/>
</dbReference>
<dbReference type="Pfam" id="PF11597">
    <property type="entry name" value="Med13_N"/>
    <property type="match status" value="1"/>
</dbReference>
<feature type="compositionally biased region" description="Basic and acidic residues" evidence="12">
    <location>
        <begin position="710"/>
        <end position="719"/>
    </location>
</feature>
<feature type="region of interest" description="Disordered" evidence="12">
    <location>
        <begin position="791"/>
        <end position="830"/>
    </location>
</feature>
<evidence type="ECO:0000256" key="1">
    <source>
        <dbReference type="ARBA" id="ARBA00004123"/>
    </source>
</evidence>
<dbReference type="GO" id="GO:0016592">
    <property type="term" value="C:mediator complex"/>
    <property type="evidence" value="ECO:0007669"/>
    <property type="project" value="InterPro"/>
</dbReference>
<accession>A0A9W9CRK3</accession>
<feature type="region of interest" description="Disordered" evidence="12">
    <location>
        <begin position="141"/>
        <end position="160"/>
    </location>
</feature>
<dbReference type="Pfam" id="PF06333">
    <property type="entry name" value="Med13_C"/>
    <property type="match status" value="2"/>
</dbReference>
<reference evidence="16" key="1">
    <citation type="submission" date="2022-10" db="EMBL/GenBank/DDBJ databases">
        <title>Tapping the CABI collections for fungal endophytes: first genome assemblies for Collariella, Neodidymelliopsis, Ascochyta clinopodiicola, Didymella pomorum, Didymosphaeria variabile, Neocosmospora piperis and Neocucurbitaria cava.</title>
        <authorList>
            <person name="Hill R."/>
        </authorList>
    </citation>
    <scope>NUCLEOTIDE SEQUENCE</scope>
    <source>
        <strain evidence="16">IMI 356814</strain>
    </source>
</reference>
<feature type="compositionally biased region" description="Low complexity" evidence="12">
    <location>
        <begin position="1538"/>
        <end position="1583"/>
    </location>
</feature>
<evidence type="ECO:0000259" key="15">
    <source>
        <dbReference type="Pfam" id="PF18296"/>
    </source>
</evidence>
<dbReference type="InterPro" id="IPR051139">
    <property type="entry name" value="Mediator_complx_sub13"/>
</dbReference>
<feature type="compositionally biased region" description="Low complexity" evidence="12">
    <location>
        <begin position="1437"/>
        <end position="1456"/>
    </location>
</feature>
<evidence type="ECO:0000256" key="12">
    <source>
        <dbReference type="SAM" id="MobiDB-lite"/>
    </source>
</evidence>
<feature type="region of interest" description="Disordered" evidence="12">
    <location>
        <begin position="631"/>
        <end position="720"/>
    </location>
</feature>
<dbReference type="GO" id="GO:0045944">
    <property type="term" value="P:positive regulation of transcription by RNA polymerase II"/>
    <property type="evidence" value="ECO:0007669"/>
    <property type="project" value="TreeGrafter"/>
</dbReference>
<evidence type="ECO:0000313" key="17">
    <source>
        <dbReference type="Proteomes" id="UP001140560"/>
    </source>
</evidence>
<evidence type="ECO:0000256" key="8">
    <source>
        <dbReference type="ARBA" id="ARBA00023242"/>
    </source>
</evidence>
<feature type="domain" description="MID" evidence="15">
    <location>
        <begin position="1071"/>
        <end position="1249"/>
    </location>
</feature>
<feature type="region of interest" description="Disordered" evidence="12">
    <location>
        <begin position="1538"/>
        <end position="1597"/>
    </location>
</feature>